<name>A0A7R9AHN4_9CRUS</name>
<accession>A0A7R9AHN4</accession>
<organism evidence="1">
    <name type="scientific">Darwinula stevensoni</name>
    <dbReference type="NCBI Taxonomy" id="69355"/>
    <lineage>
        <taxon>Eukaryota</taxon>
        <taxon>Metazoa</taxon>
        <taxon>Ecdysozoa</taxon>
        <taxon>Arthropoda</taxon>
        <taxon>Crustacea</taxon>
        <taxon>Oligostraca</taxon>
        <taxon>Ostracoda</taxon>
        <taxon>Podocopa</taxon>
        <taxon>Podocopida</taxon>
        <taxon>Darwinulocopina</taxon>
        <taxon>Darwinuloidea</taxon>
        <taxon>Darwinulidae</taxon>
        <taxon>Darwinula</taxon>
    </lineage>
</organism>
<reference evidence="1" key="1">
    <citation type="submission" date="2020-11" db="EMBL/GenBank/DDBJ databases">
        <authorList>
            <person name="Tran Van P."/>
        </authorList>
    </citation>
    <scope>NUCLEOTIDE SEQUENCE</scope>
</reference>
<sequence length="74" mass="8837">MVQHFNLVEISMIFLRCLQGFIVDNILNFEVNDMHDVMVVLREICISKYILNHLHNMIEKELKSQCLIQKAKYQ</sequence>
<keyword evidence="2" id="KW-1185">Reference proteome</keyword>
<protein>
    <submittedName>
        <fullName evidence="1">Uncharacterized protein</fullName>
    </submittedName>
</protein>
<gene>
    <name evidence="1" type="ORF">DSTB1V02_LOCUS14042</name>
</gene>
<feature type="non-terminal residue" evidence="1">
    <location>
        <position position="1"/>
    </location>
</feature>
<proteinExistence type="predicted"/>
<evidence type="ECO:0000313" key="1">
    <source>
        <dbReference type="EMBL" id="CAD7254296.1"/>
    </source>
</evidence>
<dbReference type="Proteomes" id="UP000677054">
    <property type="component" value="Unassembled WGS sequence"/>
</dbReference>
<dbReference type="EMBL" id="CAJPEV010008844">
    <property type="protein sequence ID" value="CAG0905440.1"/>
    <property type="molecule type" value="Genomic_DNA"/>
</dbReference>
<evidence type="ECO:0000313" key="2">
    <source>
        <dbReference type="Proteomes" id="UP000677054"/>
    </source>
</evidence>
<dbReference type="AlphaFoldDB" id="A0A7R9AHN4"/>
<dbReference type="EMBL" id="LR908362">
    <property type="protein sequence ID" value="CAD7254296.1"/>
    <property type="molecule type" value="Genomic_DNA"/>
</dbReference>